<dbReference type="Pfam" id="PF22958">
    <property type="entry name" value="Ltn1_1st"/>
    <property type="match status" value="1"/>
</dbReference>
<dbReference type="Pfam" id="PF23009">
    <property type="entry name" value="UBC_like"/>
    <property type="match status" value="1"/>
</dbReference>
<dbReference type="SUPFAM" id="SSF48371">
    <property type="entry name" value="ARM repeat"/>
    <property type="match status" value="1"/>
</dbReference>
<dbReference type="InterPro" id="IPR013083">
    <property type="entry name" value="Znf_RING/FYVE/PHD"/>
</dbReference>
<keyword evidence="12 18" id="KW-0833">Ubl conjugation pathway</keyword>
<dbReference type="InterPro" id="IPR001841">
    <property type="entry name" value="Znf_RING"/>
</dbReference>
<keyword evidence="11 17" id="KW-0863">Zinc-finger</keyword>
<comment type="similarity">
    <text evidence="4 18">Belongs to the LTN1 family.</text>
</comment>
<dbReference type="SMART" id="SM00744">
    <property type="entry name" value="RINGv"/>
    <property type="match status" value="1"/>
</dbReference>
<sequence>MSKHQRRKGNAQAASSAHAAELLTSSGHPLQIVTFGDCEPFTTTSLENRDADENFFDAEIQIALRKTTKRDLHTREKGLKELRRLIDEVAFDDVRKSFKHFAVLFPRLAFDTTVTVRSNVIRVLGDYIKKLKKNCEPYLEKVVSYVILMMHDNYSQVANESKSMLVDCFPNEKYGILIEMFKEPACVIALKFISGKHSLLLRCEEEETEEQRYVRLASQSLQYLHWFCTQSLSDEQRNRIIDFFNNRSYRRLLTSSSQIVSATMILASRVASLLNGWEAILNSALPTTALAHLDSIDRNVGRASALLILEMTKADVLFTVLDIDNVVVNRVISLIRRKKNFWNHISTIFIPVIKAVLDKKVAIEGQELLKRTLNAFFDGMPWKLSFPCVAWVNTFAEFTEFGIWWTMNRCANDLDIIVDEFIEKVWIAMKCTLNWNDKSLVKKMVHLPGRIISKWFRNSQIADRLRNQIQDHLLNELSSTGPLIEELFYDKVEPVWSHFITQLLTHVHASQKLIYSVMEKCDDDILNKIASEIDLCQAISGKINWKDAEDAALLMLKLLIKFSAKFDKPITEFYKTNDELTSIRFLIAFGLLDKDRCFAAHFLTDDLLLVRAMRFCVRQSDLKRWDILMDIATSFPDFDTALQQVLVENCYQIDQQLLITVLNKRGREISEHLRSKIVDLIVGQFFELQEPSAEVINETVKVMVSSSMDMKSVAQTISNKIKSTDLLQSDRSDIEIATTIATSLPSSSVTYFIISTADLVDKLSVLDKMYGLEIMDAQECLASPIIKSLFNENMDDNFTLLPHLGYAVFITSYLDMVLEENMRYCTTSFLYAIAVSSLASINTVCNEKLIDTGANLKNLINNLVLVNGQLVENIVSECISLIAKGNESLCLFITLRSLANSLCAEKVEALFKVSSENLDPYGITFCSAALRLQDTSLVCDDYCEPYISMKYWTSRFEITSSSENSVNLLQLFTQFMVEGRSTLEEYLFTYKMEDDEKQNIFNCAILRFLIRCCPYLRQMDTSMRDFLCCALITSLESANQLWGQCKSRSYLLFSSMSVKLFNEFAQMIDNTKDDVELAPFRQDWSDFFCPTAQNILLIWFFGLTSYQESSHLIALQNALCLSISYTTEEFIRTVPLPSVFDVELDLLNYDEHLQSVIIPLHTLISWPFPDVQIAALKILKLLTKDMLKIQNKQNEENNLGDEKLPSNYQKRLPVPFTRILDDTGIGSCILPPKLLIWDAFISSLSQFDLLERVAYCSAMGPYIDQIMPHLFSLLSDSHLCVNITVEVTDIAKRDYWNEIKLLLPRYAFRLFYSTCGILPAVVRQWYIKLPRAAATICKSFVTKSISQMIWKAECNQFTSREIPNKLKVRLLRAARQIVAEYDLEDSTMTLTIEYPVDYPLSIPLIEDERAIVSRETRRKWLLQLTMFLTHQNGSIVDAVLMWAGNIEKHMEGAEDCTICMMTVHSRTYQLPRVRCKQCKKRFHSDCLYKWFDSSNQSTCPLCRASFR</sequence>
<evidence type="ECO:0000259" key="19">
    <source>
        <dbReference type="PROSITE" id="PS50089"/>
    </source>
</evidence>
<dbReference type="UniPathway" id="UPA00143"/>
<dbReference type="FunFam" id="3.30.40.10:FF:000038">
    <property type="entry name" value="E3 ubiquitin-protein ligase listerin"/>
    <property type="match status" value="1"/>
</dbReference>
<dbReference type="GO" id="GO:0061630">
    <property type="term" value="F:ubiquitin protein ligase activity"/>
    <property type="evidence" value="ECO:0007669"/>
    <property type="project" value="UniProtKB-UniRule"/>
</dbReference>
<dbReference type="CDD" id="cd16491">
    <property type="entry name" value="RING-CH-C4HC3_LTN1"/>
    <property type="match status" value="1"/>
</dbReference>
<keyword evidence="9 18" id="KW-0479">Metal-binding</keyword>
<evidence type="ECO:0000256" key="6">
    <source>
        <dbReference type="ARBA" id="ARBA00017157"/>
    </source>
</evidence>
<feature type="domain" description="RING-type" evidence="19">
    <location>
        <begin position="1456"/>
        <end position="1503"/>
    </location>
</feature>
<dbReference type="InterPro" id="IPR011016">
    <property type="entry name" value="Znf_RING-CH"/>
</dbReference>
<comment type="pathway">
    <text evidence="3 18">Protein modification; protein ubiquitination.</text>
</comment>
<evidence type="ECO:0000256" key="4">
    <source>
        <dbReference type="ARBA" id="ARBA00007997"/>
    </source>
</evidence>
<accession>A0A158PR81</accession>
<organism evidence="22">
    <name type="scientific">Brugia pahangi</name>
    <name type="common">Filarial nematode worm</name>
    <dbReference type="NCBI Taxonomy" id="6280"/>
    <lineage>
        <taxon>Eukaryota</taxon>
        <taxon>Metazoa</taxon>
        <taxon>Ecdysozoa</taxon>
        <taxon>Nematoda</taxon>
        <taxon>Chromadorea</taxon>
        <taxon>Rhabditida</taxon>
        <taxon>Spirurina</taxon>
        <taxon>Spiruromorpha</taxon>
        <taxon>Filarioidea</taxon>
        <taxon>Onchocercidae</taxon>
        <taxon>Brugia</taxon>
    </lineage>
</organism>
<keyword evidence="10" id="KW-0677">Repeat</keyword>
<name>A0A158PR81_BRUPA</name>
<dbReference type="InterPro" id="IPR054478">
    <property type="entry name" value="LTN1_UBC"/>
</dbReference>
<evidence type="ECO:0000313" key="21">
    <source>
        <dbReference type="Proteomes" id="UP000278627"/>
    </source>
</evidence>
<dbReference type="Gene3D" id="1.25.10.10">
    <property type="entry name" value="Leucine-rich Repeat Variant"/>
    <property type="match status" value="1"/>
</dbReference>
<dbReference type="InterPro" id="IPR054476">
    <property type="entry name" value="Ltn1_N"/>
</dbReference>
<evidence type="ECO:0000256" key="11">
    <source>
        <dbReference type="ARBA" id="ARBA00022771"/>
    </source>
</evidence>
<dbReference type="GO" id="GO:0043023">
    <property type="term" value="F:ribosomal large subunit binding"/>
    <property type="evidence" value="ECO:0007669"/>
    <property type="project" value="TreeGrafter"/>
</dbReference>
<dbReference type="InterPro" id="IPR039795">
    <property type="entry name" value="LTN1/Rkr1"/>
</dbReference>
<dbReference type="GO" id="GO:0016567">
    <property type="term" value="P:protein ubiquitination"/>
    <property type="evidence" value="ECO:0007669"/>
    <property type="project" value="UniProtKB-UniPathway"/>
</dbReference>
<comment type="subcellular location">
    <subcellularLocation>
        <location evidence="2">Cytoplasm</location>
        <location evidence="2">Cytosol</location>
    </subcellularLocation>
</comment>
<dbReference type="InterPro" id="IPR039804">
    <property type="entry name" value="RING-CH-C4HC3_LTN1"/>
</dbReference>
<dbReference type="PROSITE" id="PS50089">
    <property type="entry name" value="ZF_RING_2"/>
    <property type="match status" value="1"/>
</dbReference>
<evidence type="ECO:0000256" key="5">
    <source>
        <dbReference type="ARBA" id="ARBA00012483"/>
    </source>
</evidence>
<proteinExistence type="inferred from homology"/>
<dbReference type="InterPro" id="IPR011989">
    <property type="entry name" value="ARM-like"/>
</dbReference>
<dbReference type="EMBL" id="UZAD01013158">
    <property type="protein sequence ID" value="VDN90716.1"/>
    <property type="molecule type" value="Genomic_DNA"/>
</dbReference>
<dbReference type="SUPFAM" id="SSF57850">
    <property type="entry name" value="RING/U-box"/>
    <property type="match status" value="1"/>
</dbReference>
<dbReference type="Pfam" id="PF13639">
    <property type="entry name" value="zf-RING_2"/>
    <property type="match status" value="1"/>
</dbReference>
<evidence type="ECO:0000256" key="9">
    <source>
        <dbReference type="ARBA" id="ARBA00022723"/>
    </source>
</evidence>
<dbReference type="EC" id="2.3.2.27" evidence="5 18"/>
<comment type="function">
    <text evidence="15">E3 ubiquitin-protein ligase. Component of the ribosome quality control complex (RQC), a ribosome-associated complex that mediates ubiquitination and extraction of incompletely synthesized nascent chains for proteasomal degradation. Ubiquitination leads to vcp/p97 recruitment for extraction and degradation of the incomplete translation product.</text>
</comment>
<evidence type="ECO:0000256" key="14">
    <source>
        <dbReference type="ARBA" id="ARBA00032366"/>
    </source>
</evidence>
<evidence type="ECO:0000256" key="17">
    <source>
        <dbReference type="PROSITE-ProRule" id="PRU00175"/>
    </source>
</evidence>
<keyword evidence="7" id="KW-0963">Cytoplasm</keyword>
<evidence type="ECO:0000313" key="20">
    <source>
        <dbReference type="EMBL" id="VDN90716.1"/>
    </source>
</evidence>
<dbReference type="GO" id="GO:1990112">
    <property type="term" value="C:RQC complex"/>
    <property type="evidence" value="ECO:0007669"/>
    <property type="project" value="UniProtKB-UniRule"/>
</dbReference>
<dbReference type="GO" id="GO:0005829">
    <property type="term" value="C:cytosol"/>
    <property type="evidence" value="ECO:0007669"/>
    <property type="project" value="UniProtKB-SubCell"/>
</dbReference>
<gene>
    <name evidence="20" type="ORF">BPAG_LOCUS9530</name>
</gene>
<evidence type="ECO:0000313" key="22">
    <source>
        <dbReference type="WBParaSite" id="BPAG_0000956801-mRNA-1"/>
    </source>
</evidence>
<dbReference type="GO" id="GO:0008270">
    <property type="term" value="F:zinc ion binding"/>
    <property type="evidence" value="ECO:0007669"/>
    <property type="project" value="UniProtKB-KW"/>
</dbReference>
<dbReference type="Pfam" id="PF22999">
    <property type="entry name" value="LTN1_E3_ligase_6th"/>
    <property type="match status" value="1"/>
</dbReference>
<dbReference type="WBParaSite" id="BPAG_0000956801-mRNA-1">
    <property type="protein sequence ID" value="BPAG_0000956801-mRNA-1"/>
    <property type="gene ID" value="BPAG_0000956801"/>
</dbReference>
<dbReference type="GO" id="GO:0072344">
    <property type="term" value="P:rescue of stalled ribosome"/>
    <property type="evidence" value="ECO:0007669"/>
    <property type="project" value="UniProtKB-UniRule"/>
</dbReference>
<evidence type="ECO:0000256" key="13">
    <source>
        <dbReference type="ARBA" id="ARBA00022833"/>
    </source>
</evidence>
<dbReference type="Proteomes" id="UP000278627">
    <property type="component" value="Unassembled WGS sequence"/>
</dbReference>
<evidence type="ECO:0000256" key="2">
    <source>
        <dbReference type="ARBA" id="ARBA00004514"/>
    </source>
</evidence>
<keyword evidence="21" id="KW-1185">Reference proteome</keyword>
<keyword evidence="13 18" id="KW-0862">Zinc</keyword>
<evidence type="ECO:0000256" key="16">
    <source>
        <dbReference type="ARBA" id="ARBA00065062"/>
    </source>
</evidence>
<dbReference type="SMART" id="SM00184">
    <property type="entry name" value="RING"/>
    <property type="match status" value="1"/>
</dbReference>
<reference evidence="20 21" key="2">
    <citation type="submission" date="2018-11" db="EMBL/GenBank/DDBJ databases">
        <authorList>
            <consortium name="Pathogen Informatics"/>
        </authorList>
    </citation>
    <scope>NUCLEOTIDE SEQUENCE [LARGE SCALE GENOMIC DNA]</scope>
</reference>
<protein>
    <recommendedName>
        <fullName evidence="6 18">E3 ubiquitin-protein ligase listerin</fullName>
        <ecNumber evidence="5 18">2.3.2.27</ecNumber>
    </recommendedName>
    <alternativeName>
        <fullName evidence="14 18">RING-type E3 ubiquitin transferase listerin</fullName>
    </alternativeName>
</protein>
<dbReference type="InterPro" id="IPR016024">
    <property type="entry name" value="ARM-type_fold"/>
</dbReference>
<evidence type="ECO:0000256" key="10">
    <source>
        <dbReference type="ARBA" id="ARBA00022737"/>
    </source>
</evidence>
<evidence type="ECO:0000256" key="18">
    <source>
        <dbReference type="RuleBase" id="RU367090"/>
    </source>
</evidence>
<dbReference type="InterPro" id="IPR054477">
    <property type="entry name" value="LTN1_E3_ligase_6th"/>
</dbReference>
<evidence type="ECO:0000256" key="12">
    <source>
        <dbReference type="ARBA" id="ARBA00022786"/>
    </source>
</evidence>
<comment type="subunit">
    <text evidence="16">Component of the ribosome quality control complex (RQC), composed of at least the E3 ubiquitin ligase ltn1 and nemf. The complex probably also contains tcf25 as well as vcp/p97 and its ubiquitin-binding cofactors. RQC forms a stable complex with 60S ribosomal subunits.</text>
</comment>
<evidence type="ECO:0000256" key="1">
    <source>
        <dbReference type="ARBA" id="ARBA00000900"/>
    </source>
</evidence>
<evidence type="ECO:0000256" key="15">
    <source>
        <dbReference type="ARBA" id="ARBA00053497"/>
    </source>
</evidence>
<dbReference type="Gene3D" id="3.30.40.10">
    <property type="entry name" value="Zinc/RING finger domain, C3HC4 (zinc finger)"/>
    <property type="match status" value="1"/>
</dbReference>
<reference evidence="22" key="1">
    <citation type="submission" date="2016-04" db="UniProtKB">
        <authorList>
            <consortium name="WormBaseParasite"/>
        </authorList>
    </citation>
    <scope>IDENTIFICATION</scope>
</reference>
<dbReference type="PANTHER" id="PTHR12389">
    <property type="entry name" value="ZINC FINGER PROTEIN 294"/>
    <property type="match status" value="1"/>
</dbReference>
<evidence type="ECO:0000256" key="3">
    <source>
        <dbReference type="ARBA" id="ARBA00004906"/>
    </source>
</evidence>
<dbReference type="GO" id="GO:1990116">
    <property type="term" value="P:ribosome-associated ubiquitin-dependent protein catabolic process"/>
    <property type="evidence" value="ECO:0007669"/>
    <property type="project" value="UniProtKB-UniRule"/>
</dbReference>
<dbReference type="Pfam" id="PF24618">
    <property type="entry name" value="LTN1_E3_ligase_5th"/>
    <property type="match status" value="1"/>
</dbReference>
<dbReference type="InterPro" id="IPR056241">
    <property type="entry name" value="LTN1_HEAT_5th"/>
</dbReference>
<comment type="catalytic activity">
    <reaction evidence="1 18">
        <text>S-ubiquitinyl-[E2 ubiquitin-conjugating enzyme]-L-cysteine + [acceptor protein]-L-lysine = [E2 ubiquitin-conjugating enzyme]-L-cysteine + N(6)-ubiquitinyl-[acceptor protein]-L-lysine.</text>
        <dbReference type="EC" id="2.3.2.27"/>
    </reaction>
</comment>
<dbReference type="PANTHER" id="PTHR12389:SF0">
    <property type="entry name" value="E3 UBIQUITIN-PROTEIN LIGASE LISTERIN"/>
    <property type="match status" value="1"/>
</dbReference>
<keyword evidence="8 18" id="KW-0808">Transferase</keyword>
<evidence type="ECO:0000256" key="7">
    <source>
        <dbReference type="ARBA" id="ARBA00022490"/>
    </source>
</evidence>
<evidence type="ECO:0000256" key="8">
    <source>
        <dbReference type="ARBA" id="ARBA00022679"/>
    </source>
</evidence>
<dbReference type="STRING" id="6280.A0A158PR81"/>